<evidence type="ECO:0000259" key="9">
    <source>
        <dbReference type="PROSITE" id="PS50850"/>
    </source>
</evidence>
<evidence type="ECO:0000256" key="4">
    <source>
        <dbReference type="ARBA" id="ARBA00022692"/>
    </source>
</evidence>
<evidence type="ECO:0000256" key="3">
    <source>
        <dbReference type="ARBA" id="ARBA00022475"/>
    </source>
</evidence>
<feature type="transmembrane region" description="Helical" evidence="8">
    <location>
        <begin position="261"/>
        <end position="278"/>
    </location>
</feature>
<reference evidence="10 11" key="1">
    <citation type="submission" date="2021-03" db="EMBL/GenBank/DDBJ databases">
        <title>Metabolic Capacity of the Antarctic Cyanobacterium Phormidium pseudopriestleyi that Sustains Oxygenic Photosynthesis in the Presence of Hydrogen Sulfide.</title>
        <authorList>
            <person name="Lumian J.E."/>
            <person name="Jungblut A.D."/>
            <person name="Dillon M.L."/>
            <person name="Hawes I."/>
            <person name="Doran P.T."/>
            <person name="Mackey T.J."/>
            <person name="Dick G.J."/>
            <person name="Grettenberger C.L."/>
            <person name="Sumner D.Y."/>
        </authorList>
    </citation>
    <scope>NUCLEOTIDE SEQUENCE [LARGE SCALE GENOMIC DNA]</scope>
    <source>
        <strain evidence="10 11">FRX01</strain>
    </source>
</reference>
<protein>
    <submittedName>
        <fullName evidence="10">MFS transporter</fullName>
    </submittedName>
</protein>
<keyword evidence="4 8" id="KW-0812">Transmembrane</keyword>
<accession>A0ABS3FVP2</accession>
<dbReference type="InterPro" id="IPR036259">
    <property type="entry name" value="MFS_trans_sf"/>
</dbReference>
<evidence type="ECO:0000313" key="10">
    <source>
        <dbReference type="EMBL" id="MBO0351156.1"/>
    </source>
</evidence>
<keyword evidence="3" id="KW-1003">Cell membrane</keyword>
<feature type="transmembrane region" description="Helical" evidence="8">
    <location>
        <begin position="354"/>
        <end position="375"/>
    </location>
</feature>
<feature type="transmembrane region" description="Helical" evidence="8">
    <location>
        <begin position="387"/>
        <end position="405"/>
    </location>
</feature>
<dbReference type="PANTHER" id="PTHR43266:SF2">
    <property type="entry name" value="MAJOR FACILITATOR SUPERFAMILY (MFS) PROFILE DOMAIN-CONTAINING PROTEIN"/>
    <property type="match status" value="1"/>
</dbReference>
<evidence type="ECO:0000256" key="2">
    <source>
        <dbReference type="ARBA" id="ARBA00022448"/>
    </source>
</evidence>
<dbReference type="CDD" id="cd06173">
    <property type="entry name" value="MFS_MefA_like"/>
    <property type="match status" value="1"/>
</dbReference>
<feature type="transmembrane region" description="Helical" evidence="8">
    <location>
        <begin position="479"/>
        <end position="498"/>
    </location>
</feature>
<evidence type="ECO:0000256" key="1">
    <source>
        <dbReference type="ARBA" id="ARBA00004651"/>
    </source>
</evidence>
<sequence>MPLSDSNLETQVPHWNPSNSPQKNNSQRGGSHHQTTYRRPVQAEKLEEIDRNSRSPGHSNGRSPNSPAQPRPDGTSQPPALEHNLIKNGSGPMEQNVQPPAPPEPERGFMPVLKNRNFLVLWSGQVFSQLADKVYLVLMIGLVASRFQAEGQSISGWVSAIMVAFTIPAVLLGSLAGALTDRWSKKGILVSTNLVRGIFVLSLPLLLFLSEGFHLGTLPLGFALMLMVTFVVSTLTQFFAPAEQAVIPLILERRLLLPANSLYTTTMMASVIVGFAVGEPLLAIADRTFAHIGDGVGIGKELVVGGSYCIAGVLLLMMKTGEKPDPPDTEYPHIFEDIRDGWNYLSNHQRIKSALIQLVILFSIFAALAVLAVRLAEVIPTLRTDQFGFLLAAAGAGMGAGAALLGHFGQHISHRRLSLFGSIGMALSLGSLSLFGGQLWAALGLITVLGVFASFVGVPMQTTIQAETPEEMRGKVFGLQNNAINIALTLPLALAGVAESMFGLQVVLLSLGAIAIAGGVYSWYISETETHASSQQPE</sequence>
<keyword evidence="5 8" id="KW-1133">Transmembrane helix</keyword>
<evidence type="ECO:0000313" key="11">
    <source>
        <dbReference type="Proteomes" id="UP000664844"/>
    </source>
</evidence>
<comment type="caution">
    <text evidence="10">The sequence shown here is derived from an EMBL/GenBank/DDBJ whole genome shotgun (WGS) entry which is preliminary data.</text>
</comment>
<dbReference type="Gene3D" id="1.20.1250.20">
    <property type="entry name" value="MFS general substrate transporter like domains"/>
    <property type="match status" value="2"/>
</dbReference>
<organism evidence="10 11">
    <name type="scientific">Phormidium pseudopriestleyi FRX01</name>
    <dbReference type="NCBI Taxonomy" id="1759528"/>
    <lineage>
        <taxon>Bacteria</taxon>
        <taxon>Bacillati</taxon>
        <taxon>Cyanobacteriota</taxon>
        <taxon>Cyanophyceae</taxon>
        <taxon>Oscillatoriophycideae</taxon>
        <taxon>Oscillatoriales</taxon>
        <taxon>Oscillatoriaceae</taxon>
        <taxon>Phormidium</taxon>
    </lineage>
</organism>
<feature type="transmembrane region" description="Helical" evidence="8">
    <location>
        <begin position="188"/>
        <end position="208"/>
    </location>
</feature>
<dbReference type="Proteomes" id="UP000664844">
    <property type="component" value="Unassembled WGS sequence"/>
</dbReference>
<feature type="compositionally biased region" description="Polar residues" evidence="7">
    <location>
        <begin position="54"/>
        <end position="78"/>
    </location>
</feature>
<feature type="region of interest" description="Disordered" evidence="7">
    <location>
        <begin position="1"/>
        <end position="108"/>
    </location>
</feature>
<dbReference type="EMBL" id="JAFLQW010000504">
    <property type="protein sequence ID" value="MBO0351156.1"/>
    <property type="molecule type" value="Genomic_DNA"/>
</dbReference>
<feature type="transmembrane region" description="Helical" evidence="8">
    <location>
        <begin position="156"/>
        <end position="176"/>
    </location>
</feature>
<name>A0ABS3FVP2_9CYAN</name>
<feature type="compositionally biased region" description="Low complexity" evidence="7">
    <location>
        <begin position="16"/>
        <end position="27"/>
    </location>
</feature>
<feature type="transmembrane region" description="Helical" evidence="8">
    <location>
        <begin position="298"/>
        <end position="317"/>
    </location>
</feature>
<feature type="transmembrane region" description="Helical" evidence="8">
    <location>
        <begin position="440"/>
        <end position="458"/>
    </location>
</feature>
<evidence type="ECO:0000256" key="7">
    <source>
        <dbReference type="SAM" id="MobiDB-lite"/>
    </source>
</evidence>
<dbReference type="InterPro" id="IPR010290">
    <property type="entry name" value="TM_effector"/>
</dbReference>
<evidence type="ECO:0000256" key="6">
    <source>
        <dbReference type="ARBA" id="ARBA00023136"/>
    </source>
</evidence>
<dbReference type="SUPFAM" id="SSF103473">
    <property type="entry name" value="MFS general substrate transporter"/>
    <property type="match status" value="1"/>
</dbReference>
<feature type="compositionally biased region" description="Polar residues" evidence="7">
    <location>
        <begin position="1"/>
        <end position="10"/>
    </location>
</feature>
<feature type="domain" description="Major facilitator superfamily (MFS) profile" evidence="9">
    <location>
        <begin position="117"/>
        <end position="530"/>
    </location>
</feature>
<dbReference type="PANTHER" id="PTHR43266">
    <property type="entry name" value="MACROLIDE-EFFLUX PROTEIN"/>
    <property type="match status" value="1"/>
</dbReference>
<keyword evidence="11" id="KW-1185">Reference proteome</keyword>
<keyword evidence="6 8" id="KW-0472">Membrane</keyword>
<feature type="transmembrane region" description="Helical" evidence="8">
    <location>
        <begin position="504"/>
        <end position="524"/>
    </location>
</feature>
<dbReference type="PROSITE" id="PS50850">
    <property type="entry name" value="MFS"/>
    <property type="match status" value="1"/>
</dbReference>
<gene>
    <name evidence="10" type="ORF">J0895_19175</name>
</gene>
<feature type="transmembrane region" description="Helical" evidence="8">
    <location>
        <begin position="220"/>
        <end position="240"/>
    </location>
</feature>
<evidence type="ECO:0000256" key="5">
    <source>
        <dbReference type="ARBA" id="ARBA00022989"/>
    </source>
</evidence>
<dbReference type="Pfam" id="PF05977">
    <property type="entry name" value="MFS_3"/>
    <property type="match status" value="1"/>
</dbReference>
<dbReference type="InterPro" id="IPR020846">
    <property type="entry name" value="MFS_dom"/>
</dbReference>
<evidence type="ECO:0000256" key="8">
    <source>
        <dbReference type="SAM" id="Phobius"/>
    </source>
</evidence>
<keyword evidence="2" id="KW-0813">Transport</keyword>
<proteinExistence type="predicted"/>
<feature type="compositionally biased region" description="Basic and acidic residues" evidence="7">
    <location>
        <begin position="41"/>
        <end position="53"/>
    </location>
</feature>
<dbReference type="RefSeq" id="WP_207089608.1">
    <property type="nucleotide sequence ID" value="NZ_JAFLQW010000504.1"/>
</dbReference>
<comment type="subcellular location">
    <subcellularLocation>
        <location evidence="1">Cell membrane</location>
        <topology evidence="1">Multi-pass membrane protein</topology>
    </subcellularLocation>
</comment>